<dbReference type="Proteomes" id="UP000660262">
    <property type="component" value="Unassembled WGS sequence"/>
</dbReference>
<comment type="caution">
    <text evidence="2">The sequence shown here is derived from an EMBL/GenBank/DDBJ whole genome shotgun (WGS) entry which is preliminary data.</text>
</comment>
<feature type="region of interest" description="Disordered" evidence="1">
    <location>
        <begin position="44"/>
        <end position="63"/>
    </location>
</feature>
<evidence type="ECO:0000313" key="3">
    <source>
        <dbReference type="Proteomes" id="UP000660262"/>
    </source>
</evidence>
<proteinExistence type="predicted"/>
<dbReference type="EMBL" id="BNJQ01000010">
    <property type="protein sequence ID" value="GHP05509.1"/>
    <property type="molecule type" value="Genomic_DNA"/>
</dbReference>
<organism evidence="2 3">
    <name type="scientific">Pycnococcus provasolii</name>
    <dbReference type="NCBI Taxonomy" id="41880"/>
    <lineage>
        <taxon>Eukaryota</taxon>
        <taxon>Viridiplantae</taxon>
        <taxon>Chlorophyta</taxon>
        <taxon>Pseudoscourfieldiophyceae</taxon>
        <taxon>Pseudoscourfieldiales</taxon>
        <taxon>Pycnococcaceae</taxon>
        <taxon>Pycnococcus</taxon>
    </lineage>
</organism>
<reference evidence="2" key="1">
    <citation type="submission" date="2020-10" db="EMBL/GenBank/DDBJ databases">
        <title>Unveiling of a novel bifunctional photoreceptor, Dualchrome1, isolated from a cosmopolitan green alga.</title>
        <authorList>
            <person name="Suzuki S."/>
            <person name="Kawachi M."/>
        </authorList>
    </citation>
    <scope>NUCLEOTIDE SEQUENCE</scope>
    <source>
        <strain evidence="2">NIES 2893</strain>
    </source>
</reference>
<keyword evidence="3" id="KW-1185">Reference proteome</keyword>
<sequence length="220" mass="24462">MVPSTSRSLHARSSTSIRRAGFRTFIRRHSRSVHAQCLFKAFSNPSDSSNDDGEGDDKYSGPKATLDATTTWVMRTKMKDDESANTTRVVFDCDEGYEPPQGVVRTVDDGTELGRWLLCEDPDAKSENPLDGGGLWIFGLFDEPLYPFLVFTYVDDAGVELRAKVPHGRGKRRGTVLDGGFLTRKVTANVNADQFGMSRVDVVVRREGVGEVHLKPVDRY</sequence>
<gene>
    <name evidence="2" type="ORF">PPROV_000425900</name>
</gene>
<name>A0A830HJP5_9CHLO</name>
<dbReference type="AlphaFoldDB" id="A0A830HJP5"/>
<accession>A0A830HJP5</accession>
<evidence type="ECO:0000313" key="2">
    <source>
        <dbReference type="EMBL" id="GHP05509.1"/>
    </source>
</evidence>
<dbReference type="OrthoDB" id="185328at2759"/>
<evidence type="ECO:0000256" key="1">
    <source>
        <dbReference type="SAM" id="MobiDB-lite"/>
    </source>
</evidence>
<protein>
    <submittedName>
        <fullName evidence="2">Uncharacterized protein</fullName>
    </submittedName>
</protein>